<dbReference type="InterPro" id="IPR007809">
    <property type="entry name" value="FlgN-like"/>
</dbReference>
<keyword evidence="2" id="KW-0969">Cilium</keyword>
<dbReference type="RefSeq" id="WP_163173295.1">
    <property type="nucleotide sequence ID" value="NZ_JAAIWK010000004.1"/>
</dbReference>
<protein>
    <submittedName>
        <fullName evidence="2">Flagellar protein FlgN</fullName>
    </submittedName>
</protein>
<reference evidence="2 3" key="1">
    <citation type="submission" date="2020-02" db="EMBL/GenBank/DDBJ databases">
        <authorList>
            <person name="Feng H."/>
        </authorList>
    </citation>
    <scope>NUCLEOTIDE SEQUENCE [LARGE SCALE GENOMIC DNA]</scope>
    <source>
        <strain evidence="2 3">Gsoil 114</strain>
    </source>
</reference>
<proteinExistence type="predicted"/>
<dbReference type="GO" id="GO:0044780">
    <property type="term" value="P:bacterial-type flagellum assembly"/>
    <property type="evidence" value="ECO:0007669"/>
    <property type="project" value="InterPro"/>
</dbReference>
<evidence type="ECO:0000313" key="2">
    <source>
        <dbReference type="EMBL" id="NEY19160.1"/>
    </source>
</evidence>
<gene>
    <name evidence="2" type="ORF">G4D61_04150</name>
</gene>
<dbReference type="Proteomes" id="UP000476934">
    <property type="component" value="Unassembled WGS sequence"/>
</dbReference>
<organism evidence="2 3">
    <name type="scientific">Heyndrickxia ginsengihumi</name>
    <dbReference type="NCBI Taxonomy" id="363870"/>
    <lineage>
        <taxon>Bacteria</taxon>
        <taxon>Bacillati</taxon>
        <taxon>Bacillota</taxon>
        <taxon>Bacilli</taxon>
        <taxon>Bacillales</taxon>
        <taxon>Bacillaceae</taxon>
        <taxon>Heyndrickxia</taxon>
    </lineage>
</organism>
<accession>A0A6M0P5H3</accession>
<keyword evidence="3" id="KW-1185">Reference proteome</keyword>
<keyword evidence="1" id="KW-1005">Bacterial flagellum biogenesis</keyword>
<keyword evidence="2" id="KW-0966">Cell projection</keyword>
<dbReference type="SUPFAM" id="SSF140566">
    <property type="entry name" value="FlgN-like"/>
    <property type="match status" value="1"/>
</dbReference>
<evidence type="ECO:0000256" key="1">
    <source>
        <dbReference type="ARBA" id="ARBA00022795"/>
    </source>
</evidence>
<keyword evidence="2" id="KW-0282">Flagellum</keyword>
<dbReference type="Pfam" id="PF05130">
    <property type="entry name" value="FlgN"/>
    <property type="match status" value="1"/>
</dbReference>
<comment type="caution">
    <text evidence="2">The sequence shown here is derived from an EMBL/GenBank/DDBJ whole genome shotgun (WGS) entry which is preliminary data.</text>
</comment>
<dbReference type="Gene3D" id="1.20.58.300">
    <property type="entry name" value="FlgN-like"/>
    <property type="match status" value="1"/>
</dbReference>
<dbReference type="EMBL" id="JAAIWK010000004">
    <property type="protein sequence ID" value="NEY19160.1"/>
    <property type="molecule type" value="Genomic_DNA"/>
</dbReference>
<name>A0A6M0P5H3_9BACI</name>
<dbReference type="InterPro" id="IPR036679">
    <property type="entry name" value="FlgN-like_sf"/>
</dbReference>
<evidence type="ECO:0000313" key="3">
    <source>
        <dbReference type="Proteomes" id="UP000476934"/>
    </source>
</evidence>
<reference evidence="2 3" key="2">
    <citation type="submission" date="2020-03" db="EMBL/GenBank/DDBJ databases">
        <title>Bacillus aquiflavi sp. nov., isolated from yellow water of strong flavor Chinese baijiu in Yibin region of China.</title>
        <authorList>
            <person name="Xie J."/>
        </authorList>
    </citation>
    <scope>NUCLEOTIDE SEQUENCE [LARGE SCALE GENOMIC DNA]</scope>
    <source>
        <strain evidence="2 3">Gsoil 114</strain>
    </source>
</reference>
<sequence>MSMQQLIVCLEKLQKLHESLLQLAREKTEMIKTNDMEGLQKITSNEQKHIRAISTLELQRDQLAHELVDGQEDVTVSACIEAAAGEERSKLEQLRDMLLQTVDKLKEQNELNQLMIYQSLQFINLTLDAIYPQKQPTTYAPPEKCQLQTSISRFDSKA</sequence>
<dbReference type="AlphaFoldDB" id="A0A6M0P5H3"/>